<evidence type="ECO:0000256" key="2">
    <source>
        <dbReference type="SAM" id="SignalP"/>
    </source>
</evidence>
<dbReference type="OrthoDB" id="3596604at2759"/>
<evidence type="ECO:0000313" key="4">
    <source>
        <dbReference type="Proteomes" id="UP000700596"/>
    </source>
</evidence>
<keyword evidence="1" id="KW-0472">Membrane</keyword>
<accession>A0A9P9IDH5</accession>
<sequence>MNGILLALSLGLGLNIASSLRHYSSTLRWAILTRKYVSLGEFDLILGCESLANVFKLMVISLPRSEKLPLTRALSGFERTRNRISQKSTSRYTSILCMSWLLINVGAQVLVAALSLFWPVTPSQAIPLTTRGIVSVANIANFDHLTDIYKVATERASSNTYGITGLEYPVFEYPLNSSKQELAALFRTVIYKRSGGYEYNFLNRNSDQPNAQYLVSPRNISVNTECTPVMTEPTYEMPQNSTVKFRYNGTWYKYPMNSIVSGSISWNVKSNNACGPRCMEIVAYQRADPELGIMTNSMFICNNTVSSIEQIQEFDKLEKEQLKYIYSTDSFARVAAGSIGWTGWRRGNRTVETRVYPLGSATSPTYPVNAGDIENIVSRFTIGAIAAFDDHGPRYNIPNQKNRPVLGLRLNAEWSCILALLGGICGLQLGALTALLAFANKSIIRDESLFSLARLLVPVVSRIPEDEGTNMKGDYIMNHPNLVGQKIRYGYEEEKDGSRKVAISFLFQGMSARSSIRSFPDGMYK</sequence>
<comment type="caution">
    <text evidence="3">The sequence shown here is derived from an EMBL/GenBank/DDBJ whole genome shotgun (WGS) entry which is preliminary data.</text>
</comment>
<organism evidence="3 4">
    <name type="scientific">Dendryphion nanum</name>
    <dbReference type="NCBI Taxonomy" id="256645"/>
    <lineage>
        <taxon>Eukaryota</taxon>
        <taxon>Fungi</taxon>
        <taxon>Dikarya</taxon>
        <taxon>Ascomycota</taxon>
        <taxon>Pezizomycotina</taxon>
        <taxon>Dothideomycetes</taxon>
        <taxon>Pleosporomycetidae</taxon>
        <taxon>Pleosporales</taxon>
        <taxon>Torulaceae</taxon>
        <taxon>Dendryphion</taxon>
    </lineage>
</organism>
<dbReference type="EMBL" id="JAGMWT010000015">
    <property type="protein sequence ID" value="KAH7115892.1"/>
    <property type="molecule type" value="Genomic_DNA"/>
</dbReference>
<name>A0A9P9IDH5_9PLEO</name>
<feature type="signal peptide" evidence="2">
    <location>
        <begin position="1"/>
        <end position="19"/>
    </location>
</feature>
<reference evidence="3" key="1">
    <citation type="journal article" date="2021" name="Nat. Commun.">
        <title>Genetic determinants of endophytism in the Arabidopsis root mycobiome.</title>
        <authorList>
            <person name="Mesny F."/>
            <person name="Miyauchi S."/>
            <person name="Thiergart T."/>
            <person name="Pickel B."/>
            <person name="Atanasova L."/>
            <person name="Karlsson M."/>
            <person name="Huettel B."/>
            <person name="Barry K.W."/>
            <person name="Haridas S."/>
            <person name="Chen C."/>
            <person name="Bauer D."/>
            <person name="Andreopoulos W."/>
            <person name="Pangilinan J."/>
            <person name="LaButti K."/>
            <person name="Riley R."/>
            <person name="Lipzen A."/>
            <person name="Clum A."/>
            <person name="Drula E."/>
            <person name="Henrissat B."/>
            <person name="Kohler A."/>
            <person name="Grigoriev I.V."/>
            <person name="Martin F.M."/>
            <person name="Hacquard S."/>
        </authorList>
    </citation>
    <scope>NUCLEOTIDE SEQUENCE</scope>
    <source>
        <strain evidence="3">MPI-CAGE-CH-0243</strain>
    </source>
</reference>
<keyword evidence="4" id="KW-1185">Reference proteome</keyword>
<protein>
    <submittedName>
        <fullName evidence="3">Uncharacterized protein</fullName>
    </submittedName>
</protein>
<evidence type="ECO:0000256" key="1">
    <source>
        <dbReference type="SAM" id="Phobius"/>
    </source>
</evidence>
<feature type="transmembrane region" description="Helical" evidence="1">
    <location>
        <begin position="417"/>
        <end position="439"/>
    </location>
</feature>
<evidence type="ECO:0000313" key="3">
    <source>
        <dbReference type="EMBL" id="KAH7115892.1"/>
    </source>
</evidence>
<keyword evidence="1" id="KW-0812">Transmembrane</keyword>
<feature type="chain" id="PRO_5040208659" evidence="2">
    <location>
        <begin position="20"/>
        <end position="525"/>
    </location>
</feature>
<dbReference type="Proteomes" id="UP000700596">
    <property type="component" value="Unassembled WGS sequence"/>
</dbReference>
<proteinExistence type="predicted"/>
<dbReference type="AlphaFoldDB" id="A0A9P9IDH5"/>
<gene>
    <name evidence="3" type="ORF">B0J11DRAFT_561430</name>
</gene>
<keyword evidence="2" id="KW-0732">Signal</keyword>
<keyword evidence="1" id="KW-1133">Transmembrane helix</keyword>